<comment type="caution">
    <text evidence="1">The sequence shown here is derived from an EMBL/GenBank/DDBJ whole genome shotgun (WGS) entry which is preliminary data.</text>
</comment>
<accession>A0ABR4A827</accession>
<evidence type="ECO:0008006" key="3">
    <source>
        <dbReference type="Google" id="ProtNLM"/>
    </source>
</evidence>
<organism evidence="1 2">
    <name type="scientific">Stereocaulon virgatum</name>
    <dbReference type="NCBI Taxonomy" id="373712"/>
    <lineage>
        <taxon>Eukaryota</taxon>
        <taxon>Fungi</taxon>
        <taxon>Dikarya</taxon>
        <taxon>Ascomycota</taxon>
        <taxon>Pezizomycotina</taxon>
        <taxon>Lecanoromycetes</taxon>
        <taxon>OSLEUM clade</taxon>
        <taxon>Lecanoromycetidae</taxon>
        <taxon>Lecanorales</taxon>
        <taxon>Lecanorineae</taxon>
        <taxon>Stereocaulaceae</taxon>
        <taxon>Stereocaulon</taxon>
    </lineage>
</organism>
<dbReference type="Proteomes" id="UP001590950">
    <property type="component" value="Unassembled WGS sequence"/>
</dbReference>
<evidence type="ECO:0000313" key="2">
    <source>
        <dbReference type="Proteomes" id="UP001590950"/>
    </source>
</evidence>
<dbReference type="InterPro" id="IPR011990">
    <property type="entry name" value="TPR-like_helical_dom_sf"/>
</dbReference>
<dbReference type="EMBL" id="JBEFKJ010000025">
    <property type="protein sequence ID" value="KAL2039488.1"/>
    <property type="molecule type" value="Genomic_DNA"/>
</dbReference>
<proteinExistence type="predicted"/>
<protein>
    <recommendedName>
        <fullName evidence="3">TPR-like protein</fullName>
    </recommendedName>
</protein>
<dbReference type="Gene3D" id="1.25.40.10">
    <property type="entry name" value="Tetratricopeptide repeat domain"/>
    <property type="match status" value="1"/>
</dbReference>
<gene>
    <name evidence="1" type="ORF">N7G274_007760</name>
</gene>
<keyword evidence="2" id="KW-1185">Reference proteome</keyword>
<reference evidence="1 2" key="1">
    <citation type="submission" date="2024-09" db="EMBL/GenBank/DDBJ databases">
        <title>Rethinking Asexuality: The Enigmatic Case of Functional Sexual Genes in Lepraria (Stereocaulaceae).</title>
        <authorList>
            <person name="Doellman M."/>
            <person name="Sun Y."/>
            <person name="Barcenas-Pena A."/>
            <person name="Lumbsch H.T."/>
            <person name="Grewe F."/>
        </authorList>
    </citation>
    <scope>NUCLEOTIDE SEQUENCE [LARGE SCALE GENOMIC DNA]</scope>
    <source>
        <strain evidence="1 2">Mercado 3170</strain>
    </source>
</reference>
<sequence length="175" mass="19700">MQSNNRAPQNPFLAQQRPISLQRNPFNVSRDAPAVNSRASVTGLELRSQGLDELRNLRRRAIEYEEIGKHEEARAAFVNASCGFEDLVRPSHTNTIRTLSCYADFCIAQEDFDEAKNQLQQSSAHHQAQCGNDHGKPIRSIARLGNFFRSCNQYVRSETLLMKAKIGPQTLLISS</sequence>
<name>A0ABR4A827_9LECA</name>
<evidence type="ECO:0000313" key="1">
    <source>
        <dbReference type="EMBL" id="KAL2039488.1"/>
    </source>
</evidence>
<dbReference type="SUPFAM" id="SSF48452">
    <property type="entry name" value="TPR-like"/>
    <property type="match status" value="1"/>
</dbReference>